<dbReference type="NCBIfam" id="TIGR00494">
    <property type="entry name" value="crcB"/>
    <property type="match status" value="1"/>
</dbReference>
<keyword evidence="4 12" id="KW-0812">Transmembrane</keyword>
<keyword evidence="14" id="KW-1185">Reference proteome</keyword>
<dbReference type="AlphaFoldDB" id="N6YGC4"/>
<dbReference type="GO" id="GO:0062054">
    <property type="term" value="F:fluoride channel activity"/>
    <property type="evidence" value="ECO:0007669"/>
    <property type="project" value="UniProtKB-UniRule"/>
</dbReference>
<evidence type="ECO:0000256" key="10">
    <source>
        <dbReference type="ARBA" id="ARBA00035120"/>
    </source>
</evidence>
<evidence type="ECO:0000256" key="2">
    <source>
        <dbReference type="ARBA" id="ARBA00022475"/>
    </source>
</evidence>
<feature type="transmembrane region" description="Helical" evidence="12">
    <location>
        <begin position="68"/>
        <end position="86"/>
    </location>
</feature>
<dbReference type="Proteomes" id="UP000013232">
    <property type="component" value="Unassembled WGS sequence"/>
</dbReference>
<comment type="caution">
    <text evidence="13">The sequence shown here is derived from an EMBL/GenBank/DDBJ whole genome shotgun (WGS) entry which is preliminary data.</text>
</comment>
<keyword evidence="6 12" id="KW-0915">Sodium</keyword>
<keyword evidence="12" id="KW-0479">Metal-binding</keyword>
<feature type="binding site" evidence="12">
    <location>
        <position position="78"/>
    </location>
    <ligand>
        <name>Na(+)</name>
        <dbReference type="ChEBI" id="CHEBI:29101"/>
        <note>structural</note>
    </ligand>
</feature>
<dbReference type="PANTHER" id="PTHR28259">
    <property type="entry name" value="FLUORIDE EXPORT PROTEIN 1-RELATED"/>
    <property type="match status" value="1"/>
</dbReference>
<feature type="transmembrane region" description="Helical" evidence="12">
    <location>
        <begin position="98"/>
        <end position="124"/>
    </location>
</feature>
<feature type="binding site" evidence="12">
    <location>
        <position position="81"/>
    </location>
    <ligand>
        <name>Na(+)</name>
        <dbReference type="ChEBI" id="CHEBI:29101"/>
        <note>structural</note>
    </ligand>
</feature>
<keyword evidence="7 12" id="KW-0406">Ion transport</keyword>
<evidence type="ECO:0000256" key="11">
    <source>
        <dbReference type="ARBA" id="ARBA00035585"/>
    </source>
</evidence>
<comment type="activity regulation">
    <text evidence="12">Na(+) is not transported, but it plays an essential structural role and its presence is essential for fluoride channel function.</text>
</comment>
<keyword evidence="8 12" id="KW-0472">Membrane</keyword>
<dbReference type="eggNOG" id="COG0239">
    <property type="taxonomic scope" value="Bacteria"/>
</dbReference>
<comment type="catalytic activity">
    <reaction evidence="11">
        <text>fluoride(in) = fluoride(out)</text>
        <dbReference type="Rhea" id="RHEA:76159"/>
        <dbReference type="ChEBI" id="CHEBI:17051"/>
    </reaction>
    <physiologicalReaction direction="left-to-right" evidence="11">
        <dbReference type="Rhea" id="RHEA:76160"/>
    </physiologicalReaction>
</comment>
<dbReference type="RefSeq" id="WP_004332231.1">
    <property type="nucleotide sequence ID" value="NZ_AMXE01000001.1"/>
</dbReference>
<keyword evidence="2 12" id="KW-1003">Cell membrane</keyword>
<organism evidence="13 14">
    <name type="scientific">Thauera linaloolentis (strain DSM 12138 / JCM 21573 / CCUG 41526 / CIP 105981 / IAM 15112 / NBRC 102519 / 47Lol)</name>
    <dbReference type="NCBI Taxonomy" id="1123367"/>
    <lineage>
        <taxon>Bacteria</taxon>
        <taxon>Pseudomonadati</taxon>
        <taxon>Pseudomonadota</taxon>
        <taxon>Betaproteobacteria</taxon>
        <taxon>Rhodocyclales</taxon>
        <taxon>Zoogloeaceae</taxon>
        <taxon>Thauera</taxon>
    </lineage>
</organism>
<dbReference type="GO" id="GO:0140114">
    <property type="term" value="P:cellular detoxification of fluoride"/>
    <property type="evidence" value="ECO:0007669"/>
    <property type="project" value="UniProtKB-UniRule"/>
</dbReference>
<dbReference type="Pfam" id="PF02537">
    <property type="entry name" value="CRCB"/>
    <property type="match status" value="1"/>
</dbReference>
<evidence type="ECO:0000256" key="8">
    <source>
        <dbReference type="ARBA" id="ARBA00023136"/>
    </source>
</evidence>
<dbReference type="STRING" id="1123367.GCA_000621305_01998"/>
<comment type="function">
    <text evidence="12">Fluoride-specific ion channel. Important for reducing fluoride concentration in the cell, thus reducing its toxicity.</text>
</comment>
<comment type="similarity">
    <text evidence="10 12">Belongs to the fluoride channel Fluc/FEX (TC 1.A.43) family.</text>
</comment>
<proteinExistence type="inferred from homology"/>
<evidence type="ECO:0000256" key="6">
    <source>
        <dbReference type="ARBA" id="ARBA00023053"/>
    </source>
</evidence>
<accession>N6YGC4</accession>
<keyword evidence="3" id="KW-0997">Cell inner membrane</keyword>
<evidence type="ECO:0000256" key="4">
    <source>
        <dbReference type="ARBA" id="ARBA00022692"/>
    </source>
</evidence>
<evidence type="ECO:0000256" key="3">
    <source>
        <dbReference type="ARBA" id="ARBA00022519"/>
    </source>
</evidence>
<keyword evidence="12" id="KW-0813">Transport</keyword>
<evidence type="ECO:0000256" key="5">
    <source>
        <dbReference type="ARBA" id="ARBA00022989"/>
    </source>
</evidence>
<evidence type="ECO:0000313" key="13">
    <source>
        <dbReference type="EMBL" id="ENO90565.1"/>
    </source>
</evidence>
<dbReference type="HAMAP" id="MF_00454">
    <property type="entry name" value="FluC"/>
    <property type="match status" value="1"/>
</dbReference>
<evidence type="ECO:0000256" key="7">
    <source>
        <dbReference type="ARBA" id="ARBA00023065"/>
    </source>
</evidence>
<comment type="subcellular location">
    <subcellularLocation>
        <location evidence="1 12">Cell membrane</location>
        <topology evidence="1 12">Multi-pass membrane protein</topology>
    </subcellularLocation>
</comment>
<dbReference type="EMBL" id="AMXE01000001">
    <property type="protein sequence ID" value="ENO90565.1"/>
    <property type="molecule type" value="Genomic_DNA"/>
</dbReference>
<reference evidence="13 14" key="1">
    <citation type="submission" date="2012-09" db="EMBL/GenBank/DDBJ databases">
        <title>Draft Genome Sequences of 6 Strains from Genus Thauera.</title>
        <authorList>
            <person name="Liu B."/>
            <person name="Shapleigh J.P."/>
            <person name="Frostegard A.H."/>
        </authorList>
    </citation>
    <scope>NUCLEOTIDE SEQUENCE [LARGE SCALE GENOMIC DNA]</scope>
    <source>
        <strain evidence="14">47Lol / DSM 12138</strain>
    </source>
</reference>
<dbReference type="InterPro" id="IPR003691">
    <property type="entry name" value="FluC"/>
</dbReference>
<evidence type="ECO:0000313" key="14">
    <source>
        <dbReference type="Proteomes" id="UP000013232"/>
    </source>
</evidence>
<evidence type="ECO:0000256" key="1">
    <source>
        <dbReference type="ARBA" id="ARBA00004651"/>
    </source>
</evidence>
<evidence type="ECO:0000256" key="9">
    <source>
        <dbReference type="ARBA" id="ARBA00023303"/>
    </source>
</evidence>
<dbReference type="GO" id="GO:0046872">
    <property type="term" value="F:metal ion binding"/>
    <property type="evidence" value="ECO:0007669"/>
    <property type="project" value="UniProtKB-KW"/>
</dbReference>
<dbReference type="GO" id="GO:0005886">
    <property type="term" value="C:plasma membrane"/>
    <property type="evidence" value="ECO:0007669"/>
    <property type="project" value="UniProtKB-SubCell"/>
</dbReference>
<gene>
    <name evidence="12" type="primary">fluC</name>
    <name evidence="12" type="synonym">crcB</name>
    <name evidence="13" type="ORF">C666_00025</name>
</gene>
<keyword evidence="9 12" id="KW-0407">Ion channel</keyword>
<dbReference type="PANTHER" id="PTHR28259:SF1">
    <property type="entry name" value="FLUORIDE EXPORT PROTEIN 1-RELATED"/>
    <property type="match status" value="1"/>
</dbReference>
<evidence type="ECO:0000256" key="12">
    <source>
        <dbReference type="HAMAP-Rule" id="MF_00454"/>
    </source>
</evidence>
<sequence>MSTGLAAFAAVGIGGACGTWLRWGLGVWLNPMFPLVPPGTLVVNLVGGLLMGGVLGLVQAWPEMPPALKLLLTTGLLGGLTTFSTFSAEAFHLLQRGALGWLVLHLVLHVLGSVLATWAGYSIFNLLRG</sequence>
<protein>
    <recommendedName>
        <fullName evidence="12">Fluoride-specific ion channel FluC</fullName>
    </recommendedName>
</protein>
<feature type="transmembrane region" description="Helical" evidence="12">
    <location>
        <begin position="42"/>
        <end position="61"/>
    </location>
</feature>
<name>N6YGC4_THAL4</name>
<dbReference type="NCBIfam" id="NF010792">
    <property type="entry name" value="PRK14196.1"/>
    <property type="match status" value="1"/>
</dbReference>
<dbReference type="OrthoDB" id="9806299at2"/>
<keyword evidence="5 12" id="KW-1133">Transmembrane helix</keyword>